<dbReference type="PANTHER" id="PTHR30386">
    <property type="entry name" value="MEMBRANE FUSION SUBUNIT OF EMRAB-TOLC MULTIDRUG EFFLUX PUMP"/>
    <property type="match status" value="1"/>
</dbReference>
<dbReference type="InterPro" id="IPR058633">
    <property type="entry name" value="EmrA/FarA_HH"/>
</dbReference>
<evidence type="ECO:0000313" key="4">
    <source>
        <dbReference type="EMBL" id="QGM47283.1"/>
    </source>
</evidence>
<organism evidence="4 5">
    <name type="scientific">Methylocystis heyeri</name>
    <dbReference type="NCBI Taxonomy" id="391905"/>
    <lineage>
        <taxon>Bacteria</taxon>
        <taxon>Pseudomonadati</taxon>
        <taxon>Pseudomonadota</taxon>
        <taxon>Alphaproteobacteria</taxon>
        <taxon>Hyphomicrobiales</taxon>
        <taxon>Methylocystaceae</taxon>
        <taxon>Methylocystis</taxon>
    </lineage>
</organism>
<dbReference type="Pfam" id="PF25885">
    <property type="entry name" value="HH_EMRA"/>
    <property type="match status" value="1"/>
</dbReference>
<accession>A0A6B8KL08</accession>
<dbReference type="EMBL" id="CP046052">
    <property type="protein sequence ID" value="QGM47283.1"/>
    <property type="molecule type" value="Genomic_DNA"/>
</dbReference>
<dbReference type="AlphaFoldDB" id="A0A6B8KL08"/>
<name>A0A6B8KL08_9HYPH</name>
<dbReference type="KEGG" id="mhey:H2LOC_017190"/>
<dbReference type="GO" id="GO:0055085">
    <property type="term" value="P:transmembrane transport"/>
    <property type="evidence" value="ECO:0007669"/>
    <property type="project" value="InterPro"/>
</dbReference>
<feature type="coiled-coil region" evidence="2">
    <location>
        <begin position="152"/>
        <end position="179"/>
    </location>
</feature>
<sequence length="397" mass="43008">MSLNRKQIRSRRNIGLAGVAAVALAAGLYFAGNWAAKGRFEVQTDNAFVTGNLIPVYADATGVVAEVLAEETQNVKRGDLLVRLDGQRAQAALEQASGELARAVRTVGALYENRRQSCEKIASRIALRDRSRHDLARYQQASPSGSVSQQVLQNARDQLAALEADVREARADTQSIEARVANVTPSTHPDIVTAKAKYLEAYIEFARQAVKAPASGYVAKRKAQIGDRVRPGDQILTIVPLDHLWIEANLWENSMAKVRPGQPAKVVVDLYGRSVVYHGKVEGLTPGSGSVFALLPPDNATGNFIHIVQRVPVRISLPADELAKNPLRPGLSTVTTIDVTDDRTPVDASEAKTTAPEYSTDIYDADLKQGGVQAEQIVKQNLFANADQTPKKCEIGE</sequence>
<gene>
    <name evidence="4" type="ORF">H2LOC_017190</name>
</gene>
<dbReference type="SUPFAM" id="SSF111369">
    <property type="entry name" value="HlyD-like secretion proteins"/>
    <property type="match status" value="1"/>
</dbReference>
<dbReference type="Gene3D" id="2.40.50.100">
    <property type="match status" value="1"/>
</dbReference>
<proteinExistence type="predicted"/>
<keyword evidence="5" id="KW-1185">Reference proteome</keyword>
<dbReference type="RefSeq" id="WP_136497466.1">
    <property type="nucleotide sequence ID" value="NZ_CP046052.1"/>
</dbReference>
<evidence type="ECO:0000259" key="3">
    <source>
        <dbReference type="Pfam" id="PF25885"/>
    </source>
</evidence>
<comment type="subcellular location">
    <subcellularLocation>
        <location evidence="1">Cell envelope</location>
    </subcellularLocation>
</comment>
<evidence type="ECO:0000256" key="2">
    <source>
        <dbReference type="SAM" id="Coils"/>
    </source>
</evidence>
<keyword evidence="2" id="KW-0175">Coiled coil</keyword>
<evidence type="ECO:0000313" key="5">
    <source>
        <dbReference type="Proteomes" id="UP000309061"/>
    </source>
</evidence>
<dbReference type="PANTHER" id="PTHR30386:SF19">
    <property type="entry name" value="MULTIDRUG EXPORT PROTEIN EMRA-RELATED"/>
    <property type="match status" value="1"/>
</dbReference>
<protein>
    <submittedName>
        <fullName evidence="4">HlyD family efflux transporter periplasmic adaptor subunit</fullName>
    </submittedName>
</protein>
<dbReference type="Gene3D" id="2.40.30.170">
    <property type="match status" value="1"/>
</dbReference>
<feature type="domain" description="Multidrug export protein EmrA/FarA alpha-helical hairpin" evidence="3">
    <location>
        <begin position="89"/>
        <end position="207"/>
    </location>
</feature>
<dbReference type="InterPro" id="IPR050739">
    <property type="entry name" value="MFP"/>
</dbReference>
<dbReference type="Proteomes" id="UP000309061">
    <property type="component" value="Chromosome"/>
</dbReference>
<reference evidence="4 5" key="1">
    <citation type="submission" date="2019-11" db="EMBL/GenBank/DDBJ databases">
        <title>The genome sequence of Methylocystis heyeri.</title>
        <authorList>
            <person name="Oshkin I.Y."/>
            <person name="Miroshnikov K."/>
            <person name="Dedysh S.N."/>
        </authorList>
    </citation>
    <scope>NUCLEOTIDE SEQUENCE [LARGE SCALE GENOMIC DNA]</scope>
    <source>
        <strain evidence="4 5">H2</strain>
    </source>
</reference>
<dbReference type="OrthoDB" id="9811754at2"/>
<evidence type="ECO:0000256" key="1">
    <source>
        <dbReference type="ARBA" id="ARBA00004196"/>
    </source>
</evidence>
<dbReference type="GO" id="GO:0030313">
    <property type="term" value="C:cell envelope"/>
    <property type="evidence" value="ECO:0007669"/>
    <property type="project" value="UniProtKB-SubCell"/>
</dbReference>